<evidence type="ECO:0000256" key="12">
    <source>
        <dbReference type="RuleBase" id="RU361169"/>
    </source>
</evidence>
<dbReference type="InterPro" id="IPR011050">
    <property type="entry name" value="Pectin_lyase_fold/virulence"/>
</dbReference>
<dbReference type="PANTHER" id="PTHR31375">
    <property type="match status" value="1"/>
</dbReference>
<protein>
    <recommendedName>
        <fullName evidence="3">endo-polygalacturonase</fullName>
        <ecNumber evidence="3">3.2.1.15</ecNumber>
    </recommendedName>
</protein>
<dbReference type="OrthoDB" id="187139at2759"/>
<keyword evidence="4" id="KW-0134">Cell wall</keyword>
<evidence type="ECO:0000256" key="11">
    <source>
        <dbReference type="PROSITE-ProRule" id="PRU10052"/>
    </source>
</evidence>
<evidence type="ECO:0000256" key="4">
    <source>
        <dbReference type="ARBA" id="ARBA00022512"/>
    </source>
</evidence>
<keyword evidence="6 13" id="KW-0732">Signal</keyword>
<feature type="chain" id="PRO_5025669193" description="endo-polygalacturonase" evidence="13">
    <location>
        <begin position="27"/>
        <end position="449"/>
    </location>
</feature>
<keyword evidence="9" id="KW-0961">Cell wall biogenesis/degradation</keyword>
<dbReference type="Pfam" id="PF00295">
    <property type="entry name" value="Glyco_hydro_28"/>
    <property type="match status" value="1"/>
</dbReference>
<feature type="active site" evidence="11">
    <location>
        <position position="299"/>
    </location>
</feature>
<evidence type="ECO:0000256" key="1">
    <source>
        <dbReference type="ARBA" id="ARBA00004191"/>
    </source>
</evidence>
<keyword evidence="7 12" id="KW-0378">Hydrolase</keyword>
<dbReference type="InterPro" id="IPR000743">
    <property type="entry name" value="Glyco_hydro_28"/>
</dbReference>
<accession>A0A6A1WDG4</accession>
<keyword evidence="15" id="KW-1185">Reference proteome</keyword>
<dbReference type="EC" id="3.2.1.15" evidence="3"/>
<evidence type="ECO:0000256" key="7">
    <source>
        <dbReference type="ARBA" id="ARBA00022801"/>
    </source>
</evidence>
<sequence>MAQQIRNLRQHFSIILLFFVIIPCYSSSISRVPYDSRAYPASYSSTIVDGEFKDLIEELGNVFSLKSFDGVGTISTSAKTVLNVDDFGAKGDGIHDDTQAFQKAWKVACSSTYGAVLVVPKKNYHLKPVKFLGPCKSDLTMQISGNIEASTDRSDYSQDGRHWLIFESVQNLLVEGGGTINGNGKIWWQNSCKINTALPCKDAPTALTFHQCKNLVVKNLKVQDAQQIHVSFVNCMNVLAAGLTVAAPETSPNTDGIHVANTRNIQISNCVIGTGDDCISIVSGSQKLQATGITCGPGHGISIGSLGSGNSEAHVSGITVNGAKLSGTTNGLRIKTWQGGSGIASNIKFQNVEMNNVANPIIIDQNYCAQDKPCKEQGTAVQVKYVLYENIQGTSASDVAINFDCSINFPCQGVLLQNINLKGEGGKNTKASCNNVKLADTGNVSPRCP</sequence>
<dbReference type="Proteomes" id="UP000516437">
    <property type="component" value="Chromosome 2"/>
</dbReference>
<keyword evidence="8 12" id="KW-0326">Glycosidase</keyword>
<comment type="caution">
    <text evidence="14">The sequence shown here is derived from an EMBL/GenBank/DDBJ whole genome shotgun (WGS) entry which is preliminary data.</text>
</comment>
<dbReference type="InterPro" id="IPR006626">
    <property type="entry name" value="PbH1"/>
</dbReference>
<dbReference type="GO" id="GO:0004650">
    <property type="term" value="F:polygalacturonase activity"/>
    <property type="evidence" value="ECO:0007669"/>
    <property type="project" value="UniProtKB-EC"/>
</dbReference>
<evidence type="ECO:0000256" key="3">
    <source>
        <dbReference type="ARBA" id="ARBA00012736"/>
    </source>
</evidence>
<dbReference type="PROSITE" id="PS00502">
    <property type="entry name" value="POLYGALACTURONASE"/>
    <property type="match status" value="1"/>
</dbReference>
<dbReference type="SUPFAM" id="SSF51126">
    <property type="entry name" value="Pectin lyase-like"/>
    <property type="match status" value="1"/>
</dbReference>
<name>A0A6A1WDG4_9ROSI</name>
<proteinExistence type="inferred from homology"/>
<gene>
    <name evidence="14" type="ORF">CJ030_MR2G025536</name>
</gene>
<comment type="catalytic activity">
    <reaction evidence="10">
        <text>(1,4-alpha-D-galacturonosyl)n+m + H2O = (1,4-alpha-D-galacturonosyl)n + (1,4-alpha-D-galacturonosyl)m.</text>
        <dbReference type="EC" id="3.2.1.15"/>
    </reaction>
</comment>
<evidence type="ECO:0000256" key="10">
    <source>
        <dbReference type="ARBA" id="ARBA00034074"/>
    </source>
</evidence>
<evidence type="ECO:0000256" key="13">
    <source>
        <dbReference type="SAM" id="SignalP"/>
    </source>
</evidence>
<evidence type="ECO:0000256" key="9">
    <source>
        <dbReference type="ARBA" id="ARBA00023316"/>
    </source>
</evidence>
<dbReference type="Gene3D" id="2.160.20.10">
    <property type="entry name" value="Single-stranded right-handed beta-helix, Pectin lyase-like"/>
    <property type="match status" value="1"/>
</dbReference>
<comment type="similarity">
    <text evidence="2 12">Belongs to the glycosyl hydrolase 28 family.</text>
</comment>
<keyword evidence="5" id="KW-0964">Secreted</keyword>
<dbReference type="EMBL" id="RXIC02000020">
    <property type="protein sequence ID" value="KAB1222336.1"/>
    <property type="molecule type" value="Genomic_DNA"/>
</dbReference>
<dbReference type="GO" id="GO:0005975">
    <property type="term" value="P:carbohydrate metabolic process"/>
    <property type="evidence" value="ECO:0007669"/>
    <property type="project" value="InterPro"/>
</dbReference>
<dbReference type="FunFam" id="2.160.20.10:FF:000028">
    <property type="entry name" value="Polygalacturonase QRT2"/>
    <property type="match status" value="1"/>
</dbReference>
<comment type="subcellular location">
    <subcellularLocation>
        <location evidence="1">Secreted</location>
        <location evidence="1">Cell wall</location>
    </subcellularLocation>
</comment>
<dbReference type="AlphaFoldDB" id="A0A6A1WDG4"/>
<evidence type="ECO:0000256" key="8">
    <source>
        <dbReference type="ARBA" id="ARBA00023295"/>
    </source>
</evidence>
<organism evidence="14 15">
    <name type="scientific">Morella rubra</name>
    <name type="common">Chinese bayberry</name>
    <dbReference type="NCBI Taxonomy" id="262757"/>
    <lineage>
        <taxon>Eukaryota</taxon>
        <taxon>Viridiplantae</taxon>
        <taxon>Streptophyta</taxon>
        <taxon>Embryophyta</taxon>
        <taxon>Tracheophyta</taxon>
        <taxon>Spermatophyta</taxon>
        <taxon>Magnoliopsida</taxon>
        <taxon>eudicotyledons</taxon>
        <taxon>Gunneridae</taxon>
        <taxon>Pentapetalae</taxon>
        <taxon>rosids</taxon>
        <taxon>fabids</taxon>
        <taxon>Fagales</taxon>
        <taxon>Myricaceae</taxon>
        <taxon>Morella</taxon>
    </lineage>
</organism>
<evidence type="ECO:0000256" key="5">
    <source>
        <dbReference type="ARBA" id="ARBA00022525"/>
    </source>
</evidence>
<reference evidence="14 15" key="1">
    <citation type="journal article" date="2019" name="Plant Biotechnol. J.">
        <title>The red bayberry genome and genetic basis of sex determination.</title>
        <authorList>
            <person name="Jia H.M."/>
            <person name="Jia H.J."/>
            <person name="Cai Q.L."/>
            <person name="Wang Y."/>
            <person name="Zhao H.B."/>
            <person name="Yang W.F."/>
            <person name="Wang G.Y."/>
            <person name="Li Y.H."/>
            <person name="Zhan D.L."/>
            <person name="Shen Y.T."/>
            <person name="Niu Q.F."/>
            <person name="Chang L."/>
            <person name="Qiu J."/>
            <person name="Zhao L."/>
            <person name="Xie H.B."/>
            <person name="Fu W.Y."/>
            <person name="Jin J."/>
            <person name="Li X.W."/>
            <person name="Jiao Y."/>
            <person name="Zhou C.C."/>
            <person name="Tu T."/>
            <person name="Chai C.Y."/>
            <person name="Gao J.L."/>
            <person name="Fan L.J."/>
            <person name="van de Weg E."/>
            <person name="Wang J.Y."/>
            <person name="Gao Z.S."/>
        </authorList>
    </citation>
    <scope>NUCLEOTIDE SEQUENCE [LARGE SCALE GENOMIC DNA]</scope>
    <source>
        <tissue evidence="14">Leaves</tissue>
    </source>
</reference>
<dbReference type="InterPro" id="IPR012334">
    <property type="entry name" value="Pectin_lyas_fold"/>
</dbReference>
<dbReference type="SMART" id="SM00710">
    <property type="entry name" value="PbH1"/>
    <property type="match status" value="4"/>
</dbReference>
<evidence type="ECO:0000256" key="2">
    <source>
        <dbReference type="ARBA" id="ARBA00008834"/>
    </source>
</evidence>
<evidence type="ECO:0000313" key="14">
    <source>
        <dbReference type="EMBL" id="KAB1222336.1"/>
    </source>
</evidence>
<dbReference type="GO" id="GO:0010047">
    <property type="term" value="P:fruit dehiscence"/>
    <property type="evidence" value="ECO:0007669"/>
    <property type="project" value="UniProtKB-ARBA"/>
</dbReference>
<evidence type="ECO:0000256" key="6">
    <source>
        <dbReference type="ARBA" id="ARBA00022729"/>
    </source>
</evidence>
<feature type="signal peptide" evidence="13">
    <location>
        <begin position="1"/>
        <end position="26"/>
    </location>
</feature>
<evidence type="ECO:0000313" key="15">
    <source>
        <dbReference type="Proteomes" id="UP000516437"/>
    </source>
</evidence>
<dbReference type="GO" id="GO:0009901">
    <property type="term" value="P:anther dehiscence"/>
    <property type="evidence" value="ECO:0007669"/>
    <property type="project" value="UniProtKB-ARBA"/>
</dbReference>
<dbReference type="GO" id="GO:0009830">
    <property type="term" value="P:cell wall modification involved in abscission"/>
    <property type="evidence" value="ECO:0007669"/>
    <property type="project" value="UniProtKB-ARBA"/>
</dbReference>